<protein>
    <submittedName>
        <fullName evidence="2">Deoxycytidine triphosphate deaminase</fullName>
        <ecNumber evidence="2">3.5.4.13</ecNumber>
    </submittedName>
</protein>
<proteinExistence type="predicted"/>
<dbReference type="Proteomes" id="UP000031838">
    <property type="component" value="Chromosome 2"/>
</dbReference>
<dbReference type="OrthoDB" id="9780956at2"/>
<gene>
    <name evidence="2" type="ORF">BGL_2c09660</name>
</gene>
<keyword evidence="3" id="KW-1185">Reference proteome</keyword>
<dbReference type="EC" id="3.5.4.13" evidence="2"/>
<dbReference type="AlphaFoldDB" id="A0A0B6S3P8"/>
<dbReference type="Pfam" id="PF22769">
    <property type="entry name" value="DCD"/>
    <property type="match status" value="1"/>
</dbReference>
<dbReference type="InterPro" id="IPR011962">
    <property type="entry name" value="dCTP_deaminase"/>
</dbReference>
<dbReference type="Gene3D" id="2.70.40.10">
    <property type="match status" value="1"/>
</dbReference>
<evidence type="ECO:0000256" key="1">
    <source>
        <dbReference type="ARBA" id="ARBA00023080"/>
    </source>
</evidence>
<dbReference type="GO" id="GO:0006229">
    <property type="term" value="P:dUTP biosynthetic process"/>
    <property type="evidence" value="ECO:0007669"/>
    <property type="project" value="InterPro"/>
</dbReference>
<keyword evidence="2" id="KW-0378">Hydrolase</keyword>
<dbReference type="SUPFAM" id="SSF51283">
    <property type="entry name" value="dUTPase-like"/>
    <property type="match status" value="1"/>
</dbReference>
<dbReference type="RefSeq" id="WP_042627575.1">
    <property type="nucleotide sequence ID" value="NZ_BSTO01000029.1"/>
</dbReference>
<dbReference type="PANTHER" id="PTHR42680:SF3">
    <property type="entry name" value="DCTP DEAMINASE"/>
    <property type="match status" value="1"/>
</dbReference>
<keyword evidence="1" id="KW-0546">Nucleotide metabolism</keyword>
<dbReference type="InterPro" id="IPR036157">
    <property type="entry name" value="dUTPase-like_sf"/>
</dbReference>
<dbReference type="EMBL" id="CP002581">
    <property type="protein sequence ID" value="AJK49044.1"/>
    <property type="molecule type" value="Genomic_DNA"/>
</dbReference>
<evidence type="ECO:0000313" key="2">
    <source>
        <dbReference type="EMBL" id="AJK49044.1"/>
    </source>
</evidence>
<reference evidence="2 3" key="2">
    <citation type="journal article" date="2016" name="Appl. Microbiol. Biotechnol.">
        <title>Mutations improving production and secretion of extracellular lipase by Burkholderia glumae PG1.</title>
        <authorList>
            <person name="Knapp A."/>
            <person name="Voget S."/>
            <person name="Gao R."/>
            <person name="Zaburannyi N."/>
            <person name="Krysciak D."/>
            <person name="Breuer M."/>
            <person name="Hauer B."/>
            <person name="Streit W.R."/>
            <person name="Muller R."/>
            <person name="Daniel R."/>
            <person name="Jaeger K.E."/>
        </authorList>
    </citation>
    <scope>NUCLEOTIDE SEQUENCE [LARGE SCALE GENOMIC DNA]</scope>
    <source>
        <strain evidence="2 3">PG1</strain>
    </source>
</reference>
<organism evidence="2 3">
    <name type="scientific">Burkholderia plantarii</name>
    <dbReference type="NCBI Taxonomy" id="41899"/>
    <lineage>
        <taxon>Bacteria</taxon>
        <taxon>Pseudomonadati</taxon>
        <taxon>Pseudomonadota</taxon>
        <taxon>Betaproteobacteria</taxon>
        <taxon>Burkholderiales</taxon>
        <taxon>Burkholderiaceae</taxon>
        <taxon>Burkholderia</taxon>
    </lineage>
</organism>
<dbReference type="GO" id="GO:0008829">
    <property type="term" value="F:dCTP deaminase activity"/>
    <property type="evidence" value="ECO:0007669"/>
    <property type="project" value="UniProtKB-EC"/>
</dbReference>
<dbReference type="GO" id="GO:0015949">
    <property type="term" value="P:nucleobase-containing small molecule interconversion"/>
    <property type="evidence" value="ECO:0007669"/>
    <property type="project" value="TreeGrafter"/>
</dbReference>
<evidence type="ECO:0000313" key="3">
    <source>
        <dbReference type="Proteomes" id="UP000031838"/>
    </source>
</evidence>
<dbReference type="HOGENOM" id="CLU_087476_0_1_4"/>
<accession>A0A0B6S3P8</accession>
<dbReference type="KEGG" id="bpla:bpln_2g10580"/>
<reference evidence="3" key="1">
    <citation type="submission" date="2011-03" db="EMBL/GenBank/DDBJ databases">
        <authorList>
            <person name="Voget S."/>
            <person name="Streit W.R."/>
            <person name="Jaeger K.E."/>
            <person name="Daniel R."/>
        </authorList>
    </citation>
    <scope>NUCLEOTIDE SEQUENCE [LARGE SCALE GENOMIC DNA]</scope>
    <source>
        <strain evidence="3">PG1</strain>
    </source>
</reference>
<dbReference type="KEGG" id="bgp:BGL_2c09660"/>
<dbReference type="PANTHER" id="PTHR42680">
    <property type="entry name" value="DCTP DEAMINASE"/>
    <property type="match status" value="1"/>
</dbReference>
<sequence>MILTGPEIHRMLDTGSLVIEPFDARHLEVNSYGCHLGPTLLEYRDSRIDPHDPLDVVEHTIPDEGFVLQPNSFYLGATAERIGGVDFASELYANLSTALCGMFIQTSAPLGHTGAVICWTLEIVVTQPVRVYAGTKVAKVCFWSNLGVPTPYTGRYRGSDNVVASKIIQDRK</sequence>
<name>A0A0B6S3P8_BURPL</name>